<name>A0AAD4U1Z1_OVIAM</name>
<feature type="compositionally biased region" description="Basic and acidic residues" evidence="1">
    <location>
        <begin position="307"/>
        <end position="316"/>
    </location>
</feature>
<dbReference type="EMBL" id="JAKZEL010000016">
    <property type="protein sequence ID" value="KAI4536374.1"/>
    <property type="molecule type" value="Genomic_DNA"/>
</dbReference>
<feature type="region of interest" description="Disordered" evidence="1">
    <location>
        <begin position="222"/>
        <end position="273"/>
    </location>
</feature>
<keyword evidence="3" id="KW-1185">Reference proteome</keyword>
<evidence type="ECO:0000313" key="3">
    <source>
        <dbReference type="Proteomes" id="UP001214576"/>
    </source>
</evidence>
<protein>
    <submittedName>
        <fullName evidence="2">Uncharacterized protein</fullName>
    </submittedName>
</protein>
<feature type="compositionally biased region" description="Basic and acidic residues" evidence="1">
    <location>
        <begin position="329"/>
        <end position="351"/>
    </location>
</feature>
<dbReference type="Proteomes" id="UP001214576">
    <property type="component" value="Unassembled WGS sequence"/>
</dbReference>
<reference evidence="2" key="1">
    <citation type="submission" date="2022-03" db="EMBL/GenBank/DDBJ databases">
        <title>Genomic analyses of argali, domestic sheep and their hybrids provide insights into chromosomal evolution, heterosis and genetic basis of agronomic traits.</title>
        <authorList>
            <person name="Li M."/>
        </authorList>
    </citation>
    <scope>NUCLEOTIDE SEQUENCE</scope>
    <source>
        <strain evidence="2">CAU-MHL-2022a</strain>
        <tissue evidence="2">Skin</tissue>
    </source>
</reference>
<evidence type="ECO:0000313" key="2">
    <source>
        <dbReference type="EMBL" id="KAI4536374.1"/>
    </source>
</evidence>
<organism evidence="2 3">
    <name type="scientific">Ovis ammon polii</name>
    <dbReference type="NCBI Taxonomy" id="230172"/>
    <lineage>
        <taxon>Eukaryota</taxon>
        <taxon>Metazoa</taxon>
        <taxon>Chordata</taxon>
        <taxon>Craniata</taxon>
        <taxon>Vertebrata</taxon>
        <taxon>Euteleostomi</taxon>
        <taxon>Mammalia</taxon>
        <taxon>Eutheria</taxon>
        <taxon>Laurasiatheria</taxon>
        <taxon>Artiodactyla</taxon>
        <taxon>Ruminantia</taxon>
        <taxon>Pecora</taxon>
        <taxon>Bovidae</taxon>
        <taxon>Caprinae</taxon>
        <taxon>Ovis</taxon>
    </lineage>
</organism>
<dbReference type="AlphaFoldDB" id="A0AAD4U1Z1"/>
<feature type="region of interest" description="Disordered" evidence="1">
    <location>
        <begin position="307"/>
        <end position="351"/>
    </location>
</feature>
<feature type="compositionally biased region" description="Polar residues" evidence="1">
    <location>
        <begin position="222"/>
        <end position="231"/>
    </location>
</feature>
<sequence length="378" mass="41611">MLFPTSCLLATHAAGLKENPLQQAGPEVERLLVSSSNDSLDETKSVPTANAAEHLESAEPFRDQSGFLLSSAEIRMTVQLGAQDAGPGIALWTRQTLSICKSGFLREFMLEATYQNPTGERHSVTFSGPSLTRANYRKSLNLSFFTGQTHEKLLLIVEEWVHQLHLTPSIDLSAITDFGDKTPTEPPRSSYFQREQGGLERVWLDEAGLVIEKCWRKGQKITSGSADNSENFPGDPAVLAPALRSRDPKGQAGASPTEKPAPLGEPRDSEDLKGSEMYQVGIEQHLVEKGGKCYKVSQGYLEKEVLKAGREARKDPTPTPSQDLLEDLPSDRAEEEAPSRAKENPKPEKSMEVAISACEHNSRDKSMAVINTYSWWMA</sequence>
<comment type="caution">
    <text evidence="2">The sequence shown here is derived from an EMBL/GenBank/DDBJ whole genome shotgun (WGS) entry which is preliminary data.</text>
</comment>
<evidence type="ECO:0000256" key="1">
    <source>
        <dbReference type="SAM" id="MobiDB-lite"/>
    </source>
</evidence>
<accession>A0AAD4U1Z1</accession>
<gene>
    <name evidence="2" type="ORF">MG293_013766</name>
</gene>
<proteinExistence type="predicted"/>